<feature type="compositionally biased region" description="Low complexity" evidence="1">
    <location>
        <begin position="282"/>
        <end position="319"/>
    </location>
</feature>
<dbReference type="GO" id="GO:0016787">
    <property type="term" value="F:hydrolase activity"/>
    <property type="evidence" value="ECO:0007669"/>
    <property type="project" value="InterPro"/>
</dbReference>
<feature type="domain" description="Calcineurin-like phosphoesterase" evidence="3">
    <location>
        <begin position="331"/>
        <end position="495"/>
    </location>
</feature>
<gene>
    <name evidence="4" type="ORF">ET471_17015</name>
</gene>
<dbReference type="EMBL" id="CP035493">
    <property type="protein sequence ID" value="QAY71520.1"/>
    <property type="molecule type" value="Genomic_DNA"/>
</dbReference>
<keyword evidence="2" id="KW-1133">Transmembrane helix</keyword>
<reference evidence="4 5" key="1">
    <citation type="submission" date="2019-01" db="EMBL/GenBank/DDBJ databases">
        <title>Genome sequencing of strain FW10M-9.</title>
        <authorList>
            <person name="Heo J."/>
            <person name="Kim S.-J."/>
            <person name="Kim J.-S."/>
            <person name="Hong S.-B."/>
            <person name="Kwon S.-W."/>
        </authorList>
    </citation>
    <scope>NUCLEOTIDE SEQUENCE [LARGE SCALE GENOMIC DNA]</scope>
    <source>
        <strain evidence="4 5">FW10M-9</strain>
    </source>
</reference>
<dbReference type="AlphaFoldDB" id="A0A4P6F6B7"/>
<dbReference type="Proteomes" id="UP000292118">
    <property type="component" value="Chromosome"/>
</dbReference>
<feature type="transmembrane region" description="Helical" evidence="2">
    <location>
        <begin position="12"/>
        <end position="31"/>
    </location>
</feature>
<dbReference type="SUPFAM" id="SSF56300">
    <property type="entry name" value="Metallo-dependent phosphatases"/>
    <property type="match status" value="1"/>
</dbReference>
<keyword evidence="2" id="KW-0812">Transmembrane</keyword>
<keyword evidence="5" id="KW-1185">Reference proteome</keyword>
<dbReference type="OrthoDB" id="5241348at2"/>
<evidence type="ECO:0000256" key="1">
    <source>
        <dbReference type="SAM" id="MobiDB-lite"/>
    </source>
</evidence>
<dbReference type="KEGG" id="xya:ET471_17015"/>
<dbReference type="InterPro" id="IPR029052">
    <property type="entry name" value="Metallo-depent_PP-like"/>
</dbReference>
<dbReference type="RefSeq" id="WP_129190286.1">
    <property type="nucleotide sequence ID" value="NZ_CP035493.1"/>
</dbReference>
<proteinExistence type="predicted"/>
<name>A0A4P6F6B7_9MICO</name>
<evidence type="ECO:0000256" key="2">
    <source>
        <dbReference type="SAM" id="Phobius"/>
    </source>
</evidence>
<evidence type="ECO:0000313" key="5">
    <source>
        <dbReference type="Proteomes" id="UP000292118"/>
    </source>
</evidence>
<protein>
    <submittedName>
        <fullName evidence="4">Metallophosphoesterase</fullName>
    </submittedName>
</protein>
<dbReference type="InterPro" id="IPR004843">
    <property type="entry name" value="Calcineurin-like_PHP"/>
</dbReference>
<keyword evidence="2" id="KW-0472">Membrane</keyword>
<evidence type="ECO:0000313" key="4">
    <source>
        <dbReference type="EMBL" id="QAY71520.1"/>
    </source>
</evidence>
<organism evidence="4 5">
    <name type="scientific">Xylanimonas protaetiae</name>
    <dbReference type="NCBI Taxonomy" id="2509457"/>
    <lineage>
        <taxon>Bacteria</taxon>
        <taxon>Bacillati</taxon>
        <taxon>Actinomycetota</taxon>
        <taxon>Actinomycetes</taxon>
        <taxon>Micrococcales</taxon>
        <taxon>Promicromonosporaceae</taxon>
        <taxon>Xylanimonas</taxon>
    </lineage>
</organism>
<sequence length="603" mass="63304">MTKAARRSPAPWVRWTLAGVLAVLASAWFGVTTAGANLSLGPHEARYQVTTSGEVVADLGPLGTMRIDSPAGPLGVDVTIREIPADLFQIDQATTLDGLSDDLQSYLQFFSTPDVTIREVTHALVVDAVRRTVVALVVVAAVGGGLWFLVGEARRREIARVVAPRTWEITAAVCVVALLGGTLSADDRDTPQNAPVSPVFAGTALEGARLTGRLAGVIDTYGAQLLGIYRDNEKFYADARAALRTEWDRQAGVDQRIALAAASQGTAGLAGHDLTAPEEPSPGDAATPDAATPDAATPDAATPDGAATAEATPAATPVAADREETEDDLVTFLVVSDLHCNMSMTPLIRDIAERSGAKAILDAGDTTMNGTAVERVCVDSFATARPKGVDYVVSDGNHDSTLVSDAQRAQGLTVLDGSVVDVAGVRILGDRDPNETRVGAGTSSRGETLDEAAQRLADTACAEDPDLLLVHTPAVGDTTLRAGCVPFQVSGHTHRRRDPSDVGLGLRYVNGSTAGALSGQPTVGPLHGIAEMTLLRFDPVERRFVDWKLVEVFPDTTAKVSPWQMMPLPAQPADECANLPEGIDREDCNLQHDGAEGEPVETP</sequence>
<evidence type="ECO:0000259" key="3">
    <source>
        <dbReference type="Pfam" id="PF00149"/>
    </source>
</evidence>
<accession>A0A4P6F6B7</accession>
<dbReference type="Gene3D" id="3.60.21.10">
    <property type="match status" value="1"/>
</dbReference>
<dbReference type="Pfam" id="PF00149">
    <property type="entry name" value="Metallophos"/>
    <property type="match status" value="1"/>
</dbReference>
<feature type="region of interest" description="Disordered" evidence="1">
    <location>
        <begin position="268"/>
        <end position="323"/>
    </location>
</feature>
<feature type="transmembrane region" description="Helical" evidence="2">
    <location>
        <begin position="132"/>
        <end position="150"/>
    </location>
</feature>